<reference evidence="2 3" key="1">
    <citation type="journal article" date="2018" name="PLoS ONE">
        <title>The draft genome of Kipferlia bialata reveals reductive genome evolution in fornicate parasites.</title>
        <authorList>
            <person name="Tanifuji G."/>
            <person name="Takabayashi S."/>
            <person name="Kume K."/>
            <person name="Takagi M."/>
            <person name="Nakayama T."/>
            <person name="Kamikawa R."/>
            <person name="Inagaki Y."/>
            <person name="Hashimoto T."/>
        </authorList>
    </citation>
    <scope>NUCLEOTIDE SEQUENCE [LARGE SCALE GENOMIC DNA]</scope>
    <source>
        <strain evidence="2">NY0173</strain>
    </source>
</reference>
<organism evidence="2 3">
    <name type="scientific">Kipferlia bialata</name>
    <dbReference type="NCBI Taxonomy" id="797122"/>
    <lineage>
        <taxon>Eukaryota</taxon>
        <taxon>Metamonada</taxon>
        <taxon>Carpediemonas-like organisms</taxon>
        <taxon>Kipferlia</taxon>
    </lineage>
</organism>
<gene>
    <name evidence="2" type="ORF">KIPB_005971</name>
</gene>
<dbReference type="EMBL" id="BDIP01001471">
    <property type="protein sequence ID" value="GIQ84475.1"/>
    <property type="molecule type" value="Genomic_DNA"/>
</dbReference>
<comment type="caution">
    <text evidence="2">The sequence shown here is derived from an EMBL/GenBank/DDBJ whole genome shotgun (WGS) entry which is preliminary data.</text>
</comment>
<evidence type="ECO:0000313" key="2">
    <source>
        <dbReference type="EMBL" id="GIQ84475.1"/>
    </source>
</evidence>
<dbReference type="Pfam" id="PF07534">
    <property type="entry name" value="TLD"/>
    <property type="match status" value="1"/>
</dbReference>
<feature type="non-terminal residue" evidence="2">
    <location>
        <position position="1"/>
    </location>
</feature>
<dbReference type="SMART" id="SM00584">
    <property type="entry name" value="TLDc"/>
    <property type="match status" value="1"/>
</dbReference>
<feature type="domain" description="TLDc" evidence="1">
    <location>
        <begin position="108"/>
        <end position="319"/>
    </location>
</feature>
<accession>A0A9K3CYC2</accession>
<dbReference type="Proteomes" id="UP000265618">
    <property type="component" value="Unassembled WGS sequence"/>
</dbReference>
<keyword evidence="3" id="KW-1185">Reference proteome</keyword>
<proteinExistence type="predicted"/>
<protein>
    <recommendedName>
        <fullName evidence="1">TLDc domain-containing protein</fullName>
    </recommendedName>
</protein>
<dbReference type="PANTHER" id="PTHR23354">
    <property type="entry name" value="NUCLEOLAR PROTEIN 7/ESTROGEN RECEPTOR COACTIVATOR-RELATED"/>
    <property type="match status" value="1"/>
</dbReference>
<sequence length="320" mass="35635">EVICREMPQAKTVVSDHNATTLTPRDPFTIALFPATSEYREIAAHSRVANQVGVNRTKDSLFIHSQFHPSLPSAPVALARNSTVTMLDHHLMLYNAPHCMPQLAPWPEGLSHSAAVLLWRLLPAHIAAVKPAHCIYDSTEDGTSIANMLRTVPRQRDGMLLFMETNIRMKHPPDRETDSPATLAERKMRGIGKGVGEYITIGAFLSDSFKSSERFYGNTTSFVYEYARDGKIDFYLASANTSKDYRIMLHSGHVDQREGPPMVLSSTEDYINIGGGGIVLRGNLHNGYCDDSSTFHCEGMIAEGRVPFKLRKFSIYSFNT</sequence>
<dbReference type="PROSITE" id="PS51886">
    <property type="entry name" value="TLDC"/>
    <property type="match status" value="1"/>
</dbReference>
<evidence type="ECO:0000313" key="3">
    <source>
        <dbReference type="Proteomes" id="UP000265618"/>
    </source>
</evidence>
<dbReference type="InterPro" id="IPR006571">
    <property type="entry name" value="TLDc_dom"/>
</dbReference>
<dbReference type="AlphaFoldDB" id="A0A9K3CYC2"/>
<evidence type="ECO:0000259" key="1">
    <source>
        <dbReference type="PROSITE" id="PS51886"/>
    </source>
</evidence>
<name>A0A9K3CYC2_9EUKA</name>